<protein>
    <recommendedName>
        <fullName evidence="1">Tc1-like transposase DDE domain-containing protein</fullName>
    </recommendedName>
</protein>
<accession>A0AAF3EI55</accession>
<proteinExistence type="predicted"/>
<evidence type="ECO:0000313" key="2">
    <source>
        <dbReference type="Proteomes" id="UP000887575"/>
    </source>
</evidence>
<organism evidence="2 3">
    <name type="scientific">Mesorhabditis belari</name>
    <dbReference type="NCBI Taxonomy" id="2138241"/>
    <lineage>
        <taxon>Eukaryota</taxon>
        <taxon>Metazoa</taxon>
        <taxon>Ecdysozoa</taxon>
        <taxon>Nematoda</taxon>
        <taxon>Chromadorea</taxon>
        <taxon>Rhabditida</taxon>
        <taxon>Rhabditina</taxon>
        <taxon>Rhabditomorpha</taxon>
        <taxon>Rhabditoidea</taxon>
        <taxon>Rhabditidae</taxon>
        <taxon>Mesorhabditinae</taxon>
        <taxon>Mesorhabditis</taxon>
    </lineage>
</organism>
<dbReference type="GO" id="GO:0003676">
    <property type="term" value="F:nucleic acid binding"/>
    <property type="evidence" value="ECO:0007669"/>
    <property type="project" value="InterPro"/>
</dbReference>
<dbReference type="InterPro" id="IPR038717">
    <property type="entry name" value="Tc1-like_DDE_dom"/>
</dbReference>
<dbReference type="Gene3D" id="3.30.420.10">
    <property type="entry name" value="Ribonuclease H-like superfamily/Ribonuclease H"/>
    <property type="match status" value="1"/>
</dbReference>
<dbReference type="WBParaSite" id="MBELARI_LOCUS13632">
    <property type="protein sequence ID" value="MBELARI_LOCUS13632"/>
    <property type="gene ID" value="MBELARI_LOCUS13632"/>
</dbReference>
<dbReference type="InterPro" id="IPR036397">
    <property type="entry name" value="RNaseH_sf"/>
</dbReference>
<evidence type="ECO:0000259" key="1">
    <source>
        <dbReference type="Pfam" id="PF13358"/>
    </source>
</evidence>
<name>A0AAF3EI55_9BILA</name>
<sequence>MGRTVRLANGGRAHLPGWFRANRVQLVSAPPYSPDLNVIEHLWAFIKTKLKGRRFNSKADLWYFVRRVWATIAPQILRDLVDSMPRRLQAVIAAKGGPTKY</sequence>
<reference evidence="3" key="1">
    <citation type="submission" date="2024-02" db="UniProtKB">
        <authorList>
            <consortium name="WormBaseParasite"/>
        </authorList>
    </citation>
    <scope>IDENTIFICATION</scope>
</reference>
<dbReference type="AlphaFoldDB" id="A0AAF3EI55"/>
<keyword evidence="2" id="KW-1185">Reference proteome</keyword>
<evidence type="ECO:0000313" key="3">
    <source>
        <dbReference type="WBParaSite" id="MBELARI_LOCUS13632"/>
    </source>
</evidence>
<dbReference type="Pfam" id="PF13358">
    <property type="entry name" value="DDE_3"/>
    <property type="match status" value="1"/>
</dbReference>
<dbReference type="Proteomes" id="UP000887575">
    <property type="component" value="Unassembled WGS sequence"/>
</dbReference>
<feature type="domain" description="Tc1-like transposase DDE" evidence="1">
    <location>
        <begin position="20"/>
        <end position="61"/>
    </location>
</feature>